<feature type="binding site" evidence="8">
    <location>
        <position position="283"/>
    </location>
    <ligand>
        <name>allantoate</name>
        <dbReference type="ChEBI" id="CHEBI:17536"/>
    </ligand>
</feature>
<dbReference type="Gene3D" id="3.40.630.10">
    <property type="entry name" value="Zn peptidases"/>
    <property type="match status" value="1"/>
</dbReference>
<dbReference type="Proteomes" id="UP000192738">
    <property type="component" value="Unassembled WGS sequence"/>
</dbReference>
<feature type="binding site" evidence="8">
    <location>
        <position position="222"/>
    </location>
    <ligand>
        <name>allantoate</name>
        <dbReference type="ChEBI" id="CHEBI:17536"/>
    </ligand>
</feature>
<dbReference type="InterPro" id="IPR036264">
    <property type="entry name" value="Bact_exopeptidase_dim_dom"/>
</dbReference>
<keyword evidence="5 10" id="KW-0378">Hydrolase</keyword>
<feature type="domain" description="Peptidase M20 dimerisation" evidence="9">
    <location>
        <begin position="223"/>
        <end position="319"/>
    </location>
</feature>
<dbReference type="STRING" id="112901.SAMN04488500_11494"/>
<evidence type="ECO:0000256" key="1">
    <source>
        <dbReference type="ARBA" id="ARBA00001936"/>
    </source>
</evidence>
<evidence type="ECO:0000259" key="9">
    <source>
        <dbReference type="Pfam" id="PF07687"/>
    </source>
</evidence>
<dbReference type="EMBL" id="FWXI01000014">
    <property type="protein sequence ID" value="SMC94324.1"/>
    <property type="molecule type" value="Genomic_DNA"/>
</dbReference>
<evidence type="ECO:0000256" key="2">
    <source>
        <dbReference type="ARBA" id="ARBA00006153"/>
    </source>
</evidence>
<evidence type="ECO:0000256" key="6">
    <source>
        <dbReference type="ARBA" id="ARBA00023211"/>
    </source>
</evidence>
<dbReference type="CDD" id="cd03884">
    <property type="entry name" value="M20_bAS"/>
    <property type="match status" value="1"/>
</dbReference>
<dbReference type="SUPFAM" id="SSF55031">
    <property type="entry name" value="Bacterial exopeptidase dimerisation domain"/>
    <property type="match status" value="1"/>
</dbReference>
<evidence type="ECO:0000256" key="4">
    <source>
        <dbReference type="ARBA" id="ARBA00022723"/>
    </source>
</evidence>
<dbReference type="SUPFAM" id="SSF53187">
    <property type="entry name" value="Zn-dependent exopeptidases"/>
    <property type="match status" value="1"/>
</dbReference>
<keyword evidence="11" id="KW-1185">Reference proteome</keyword>
<feature type="binding site" evidence="7">
    <location>
        <position position="98"/>
    </location>
    <ligand>
        <name>Zn(2+)</name>
        <dbReference type="ChEBI" id="CHEBI:29105"/>
        <label>1</label>
    </ligand>
</feature>
<dbReference type="PANTHER" id="PTHR32494">
    <property type="entry name" value="ALLANTOATE DEIMINASE-RELATED"/>
    <property type="match status" value="1"/>
</dbReference>
<accession>A0A1W2DAP7</accession>
<keyword evidence="6" id="KW-0464">Manganese</keyword>
<dbReference type="RefSeq" id="WP_245824016.1">
    <property type="nucleotide sequence ID" value="NZ_CP155572.1"/>
</dbReference>
<dbReference type="Gene3D" id="3.30.70.360">
    <property type="match status" value="1"/>
</dbReference>
<comment type="subunit">
    <text evidence="3">Homodimer.</text>
</comment>
<evidence type="ECO:0000256" key="5">
    <source>
        <dbReference type="ARBA" id="ARBA00022801"/>
    </source>
</evidence>
<evidence type="ECO:0000256" key="8">
    <source>
        <dbReference type="PIRSR" id="PIRSR001235-2"/>
    </source>
</evidence>
<reference evidence="10 11" key="1">
    <citation type="submission" date="2017-04" db="EMBL/GenBank/DDBJ databases">
        <authorList>
            <person name="Afonso C.L."/>
            <person name="Miller P.J."/>
            <person name="Scott M.A."/>
            <person name="Spackman E."/>
            <person name="Goraichik I."/>
            <person name="Dimitrov K.M."/>
            <person name="Suarez D.L."/>
            <person name="Swayne D.E."/>
        </authorList>
    </citation>
    <scope>NUCLEOTIDE SEQUENCE [LARGE SCALE GENOMIC DNA]</scope>
    <source>
        <strain evidence="10 11">DSM 5090</strain>
    </source>
</reference>
<dbReference type="InterPro" id="IPR011650">
    <property type="entry name" value="Peptidase_M20_dimer"/>
</dbReference>
<name>A0A1W2DAP7_9FIRM</name>
<comment type="similarity">
    <text evidence="2">Belongs to the peptidase M20 family.</text>
</comment>
<feature type="binding site" evidence="8">
    <location>
        <position position="296"/>
    </location>
    <ligand>
        <name>allantoate</name>
        <dbReference type="ChEBI" id="CHEBI:17536"/>
    </ligand>
</feature>
<feature type="binding site" evidence="7">
    <location>
        <position position="98"/>
    </location>
    <ligand>
        <name>Zn(2+)</name>
        <dbReference type="ChEBI" id="CHEBI:29105"/>
        <label>2</label>
    </ligand>
</feature>
<dbReference type="PIRSF" id="PIRSF001235">
    <property type="entry name" value="Amidase_carbamoylase"/>
    <property type="match status" value="1"/>
</dbReference>
<dbReference type="NCBIfam" id="TIGR01879">
    <property type="entry name" value="hydantase"/>
    <property type="match status" value="1"/>
</dbReference>
<dbReference type="InterPro" id="IPR002933">
    <property type="entry name" value="Peptidase_M20"/>
</dbReference>
<comment type="cofactor">
    <cofactor evidence="1">
        <name>Mn(2+)</name>
        <dbReference type="ChEBI" id="CHEBI:29035"/>
    </cofactor>
</comment>
<dbReference type="Pfam" id="PF01546">
    <property type="entry name" value="Peptidase_M20"/>
    <property type="match status" value="1"/>
</dbReference>
<proteinExistence type="inferred from homology"/>
<evidence type="ECO:0000256" key="3">
    <source>
        <dbReference type="ARBA" id="ARBA00011738"/>
    </source>
</evidence>
<sequence>MAIQANHSHTIEWVLAQLEHIAQFGQDKSGVTRLAFSKADHQARQYIIELMQDIGLVVHVDAIGNIIGRYEPEGIQAHVPAVVTGSHLDTVPAGGKYDGVLGVICGLAAVKRLKERSDIKHPLEVVVFSAEESSRFNFATMGSKAMAGLANISSWKRIVDQEGISFASELATLGLQIEHIGSAARANNSIKGFVELHIEQGRILEQGRVNIGIVDKVSSPTRLKITVTGMAGHSGGAPIEERQDALVSAAMIVLAVRNIAADYDYQGSVATVTILKTFPGAINVIPGQVEMWVDIRGTEHGSIIEILQEIKDAISTIADDNDTPVAIEVLASEKPMILDYTINKTIEDVCQKLKLTSLRLDSRSGHDAMNMAHIAPAGLIFIPCKEGVSHNGSEYVASEAIAAGLAVLTETIYQLAK</sequence>
<dbReference type="GO" id="GO:0046872">
    <property type="term" value="F:metal ion binding"/>
    <property type="evidence" value="ECO:0007669"/>
    <property type="project" value="UniProtKB-KW"/>
</dbReference>
<comment type="cofactor">
    <cofactor evidence="7">
        <name>Zn(2+)</name>
        <dbReference type="ChEBI" id="CHEBI:29105"/>
    </cofactor>
    <text evidence="7">Binds 2 Zn(2+) ions per subunit.</text>
</comment>
<dbReference type="NCBIfam" id="NF006771">
    <property type="entry name" value="PRK09290.1-5"/>
    <property type="match status" value="1"/>
</dbReference>
<evidence type="ECO:0000313" key="10">
    <source>
        <dbReference type="EMBL" id="SMC94324.1"/>
    </source>
</evidence>
<dbReference type="InterPro" id="IPR010158">
    <property type="entry name" value="Amidase_Cbmase"/>
</dbReference>
<feature type="binding site" evidence="7">
    <location>
        <position position="390"/>
    </location>
    <ligand>
        <name>Zn(2+)</name>
        <dbReference type="ChEBI" id="CHEBI:29105"/>
        <label>2</label>
    </ligand>
</feature>
<feature type="binding site" evidence="7">
    <location>
        <position position="197"/>
    </location>
    <ligand>
        <name>Zn(2+)</name>
        <dbReference type="ChEBI" id="CHEBI:29105"/>
        <label>1</label>
    </ligand>
</feature>
<dbReference type="GO" id="GO:0016813">
    <property type="term" value="F:hydrolase activity, acting on carbon-nitrogen (but not peptide) bonds, in linear amidines"/>
    <property type="evidence" value="ECO:0007669"/>
    <property type="project" value="InterPro"/>
</dbReference>
<feature type="binding site" evidence="7">
    <location>
        <position position="87"/>
    </location>
    <ligand>
        <name>Zn(2+)</name>
        <dbReference type="ChEBI" id="CHEBI:29105"/>
        <label>1</label>
    </ligand>
</feature>
<protein>
    <submittedName>
        <fullName evidence="10">N-carbamoyl-L-amino-acid hydrolase</fullName>
    </submittedName>
</protein>
<evidence type="ECO:0000256" key="7">
    <source>
        <dbReference type="PIRSR" id="PIRSR001235-1"/>
    </source>
</evidence>
<organism evidence="10 11">
    <name type="scientific">Sporomusa malonica</name>
    <dbReference type="NCBI Taxonomy" id="112901"/>
    <lineage>
        <taxon>Bacteria</taxon>
        <taxon>Bacillati</taxon>
        <taxon>Bacillota</taxon>
        <taxon>Negativicutes</taxon>
        <taxon>Selenomonadales</taxon>
        <taxon>Sporomusaceae</taxon>
        <taxon>Sporomusa</taxon>
    </lineage>
</organism>
<feature type="binding site" evidence="7">
    <location>
        <position position="132"/>
    </location>
    <ligand>
        <name>Zn(2+)</name>
        <dbReference type="ChEBI" id="CHEBI:29105"/>
        <label>2</label>
    </ligand>
</feature>
<dbReference type="Pfam" id="PF07687">
    <property type="entry name" value="M20_dimer"/>
    <property type="match status" value="1"/>
</dbReference>
<gene>
    <name evidence="10" type="ORF">SAMN04488500_11494</name>
</gene>
<evidence type="ECO:0000313" key="11">
    <source>
        <dbReference type="Proteomes" id="UP000192738"/>
    </source>
</evidence>
<keyword evidence="7" id="KW-0862">Zinc</keyword>
<dbReference type="PANTHER" id="PTHR32494:SF19">
    <property type="entry name" value="ALLANTOATE DEIMINASE-RELATED"/>
    <property type="match status" value="1"/>
</dbReference>
<dbReference type="AlphaFoldDB" id="A0A1W2DAP7"/>
<keyword evidence="4 7" id="KW-0479">Metal-binding</keyword>